<dbReference type="Pfam" id="PF13476">
    <property type="entry name" value="AAA_23"/>
    <property type="match status" value="1"/>
</dbReference>
<feature type="coiled-coil region" evidence="1">
    <location>
        <begin position="252"/>
        <end position="279"/>
    </location>
</feature>
<dbReference type="OrthoDB" id="9764467at2"/>
<accession>A0A0R2CCZ2</accession>
<feature type="coiled-coil region" evidence="1">
    <location>
        <begin position="330"/>
        <end position="357"/>
    </location>
</feature>
<dbReference type="STRING" id="1133569.FD21_GL001084"/>
<dbReference type="GO" id="GO:0006302">
    <property type="term" value="P:double-strand break repair"/>
    <property type="evidence" value="ECO:0007669"/>
    <property type="project" value="InterPro"/>
</dbReference>
<dbReference type="SUPFAM" id="SSF52540">
    <property type="entry name" value="P-loop containing nucleoside triphosphate hydrolases"/>
    <property type="match status" value="2"/>
</dbReference>
<keyword evidence="1" id="KW-0175">Coiled coil</keyword>
<dbReference type="InterPro" id="IPR027417">
    <property type="entry name" value="P-loop_NTPase"/>
</dbReference>
<feature type="coiled-coil region" evidence="1">
    <location>
        <begin position="685"/>
        <end position="736"/>
    </location>
</feature>
<dbReference type="Proteomes" id="UP000051576">
    <property type="component" value="Unassembled WGS sequence"/>
</dbReference>
<evidence type="ECO:0000256" key="1">
    <source>
        <dbReference type="SAM" id="Coils"/>
    </source>
</evidence>
<dbReference type="GO" id="GO:0016887">
    <property type="term" value="F:ATP hydrolysis activity"/>
    <property type="evidence" value="ECO:0007669"/>
    <property type="project" value="InterPro"/>
</dbReference>
<proteinExistence type="predicted"/>
<evidence type="ECO:0000313" key="5">
    <source>
        <dbReference type="Proteomes" id="UP000051576"/>
    </source>
</evidence>
<feature type="domain" description="Rad50/SbcC-type AAA" evidence="3">
    <location>
        <begin position="6"/>
        <end position="273"/>
    </location>
</feature>
<comment type="caution">
    <text evidence="4">The sequence shown here is derived from an EMBL/GenBank/DDBJ whole genome shotgun (WGS) entry which is preliminary data.</text>
</comment>
<protein>
    <recommendedName>
        <fullName evidence="3">Rad50/SbcC-type AAA domain-containing protein</fullName>
    </recommendedName>
</protein>
<keyword evidence="5" id="KW-1185">Reference proteome</keyword>
<evidence type="ECO:0000256" key="2">
    <source>
        <dbReference type="SAM" id="Phobius"/>
    </source>
</evidence>
<dbReference type="Gene3D" id="3.40.50.300">
    <property type="entry name" value="P-loop containing nucleotide triphosphate hydrolases"/>
    <property type="match status" value="2"/>
</dbReference>
<keyword evidence="2" id="KW-0472">Membrane</keyword>
<dbReference type="PANTHER" id="PTHR41259">
    <property type="entry name" value="DOUBLE-STRAND BREAK REPAIR RAD50 ATPASE, PUTATIVE-RELATED"/>
    <property type="match status" value="1"/>
</dbReference>
<keyword evidence="2" id="KW-0812">Transmembrane</keyword>
<dbReference type="InterPro" id="IPR038729">
    <property type="entry name" value="Rad50/SbcC_AAA"/>
</dbReference>
<keyword evidence="2" id="KW-1133">Transmembrane helix</keyword>
<dbReference type="EMBL" id="AYYX01000003">
    <property type="protein sequence ID" value="KRM89576.1"/>
    <property type="molecule type" value="Genomic_DNA"/>
</dbReference>
<evidence type="ECO:0000313" key="4">
    <source>
        <dbReference type="EMBL" id="KRM89576.1"/>
    </source>
</evidence>
<name>A0A0R2CCZ2_9LACO</name>
<dbReference type="eggNOG" id="COG0419">
    <property type="taxonomic scope" value="Bacteria"/>
</dbReference>
<dbReference type="PATRIC" id="fig|1133569.4.peg.1214"/>
<dbReference type="AlphaFoldDB" id="A0A0R2CCZ2"/>
<evidence type="ECO:0000259" key="3">
    <source>
        <dbReference type="Pfam" id="PF13476"/>
    </source>
</evidence>
<gene>
    <name evidence="4" type="ORF">FD21_GL001084</name>
</gene>
<dbReference type="PANTHER" id="PTHR41259:SF1">
    <property type="entry name" value="DOUBLE-STRAND BREAK REPAIR RAD50 ATPASE, PUTATIVE-RELATED"/>
    <property type="match status" value="1"/>
</dbReference>
<dbReference type="eggNOG" id="COG4717">
    <property type="taxonomic scope" value="Bacteria"/>
</dbReference>
<sequence>MRLISCQIENFGRLHDFQAAFQPGLNVFFEKNGWGKSTLTAFLTVMFYGFINEHKRKKIDNERKRYAPWQKGVYGGQIIFEQQGKKYRLEKTFGSKPSQDTVTLVDALTNLPSADFPNQLGEKLFGIDRESFTRTLYIAQQNCQTNVTPGISAKIGNLADEQADLNSYQLVKDNLKQVLNHLTPKRKTGKINQLLNQTAEIKSRLANKPTLLQQAAVIRDELKKEKDTQQQLQMKQAAIQLEIHQASQLKDQQLIQNKYQALNDQLANTKQQLAEIKQQFPAGVPKLTDIQQLQTRHDRLKVLQQVVSQLQFSTQEAADYRTWQELFTAHELTEKQLTDHQQKYQIWQQQQQQLAQQQLSQQEQQQLQTDQQYFAQHQLSTDQLQQVGKNWQQYQTSLDQIQKIQAILAAQPQQSAQLIPTNWGLWIALGNILLAFIGLANQQLVMGMIFLLLAALGGFWFSQQVKKRAKQSGNPKTDALSAQLVQLQELNQRAADNLQKKLQYLRFDWPLPEVATQLPLVKVRYQQYQKLLQREQTLQQDPVIFQNQQLLQEIKDFLDIYHLRPAEPAEIPTCLQALSFNWQHARRLKQQAIKLKAAQQELQTLQNQQQTFLTQAALPQEIDLQTLRDSVLKIQELEQTLQQQIVQLKDFQQKNRSSQPLLTKVSQTRSLAALNELFEANQQQLNDENEHFKDLLDQQTKLQQQLEGLEQLEDQLQQLQAQLQTLTKRYQIVKATDKYLTKAKDNFSARYMQPLKQAFDHYHALLAIDDQREYQLDSKLNMTAKEAGTRHEIEFLSEGYQDLIGICRRMALIDAMYPNQQPLIIFDDPFVNLDQAKLQGGLKLLQELGQHRQLIYLTCYPSRIPRQKQQN</sequence>
<organism evidence="4 5">
    <name type="scientific">Liquorilactobacillus vini DSM 20605</name>
    <dbReference type="NCBI Taxonomy" id="1133569"/>
    <lineage>
        <taxon>Bacteria</taxon>
        <taxon>Bacillati</taxon>
        <taxon>Bacillota</taxon>
        <taxon>Bacilli</taxon>
        <taxon>Lactobacillales</taxon>
        <taxon>Lactobacillaceae</taxon>
        <taxon>Liquorilactobacillus</taxon>
    </lineage>
</organism>
<feature type="coiled-coil region" evidence="1">
    <location>
        <begin position="585"/>
        <end position="654"/>
    </location>
</feature>
<feature type="transmembrane region" description="Helical" evidence="2">
    <location>
        <begin position="445"/>
        <end position="462"/>
    </location>
</feature>
<reference evidence="4 5" key="1">
    <citation type="journal article" date="2015" name="Genome Announc.">
        <title>Expanding the biotechnology potential of lactobacilli through comparative genomics of 213 strains and associated genera.</title>
        <authorList>
            <person name="Sun Z."/>
            <person name="Harris H.M."/>
            <person name="McCann A."/>
            <person name="Guo C."/>
            <person name="Argimon S."/>
            <person name="Zhang W."/>
            <person name="Yang X."/>
            <person name="Jeffery I.B."/>
            <person name="Cooney J.C."/>
            <person name="Kagawa T.F."/>
            <person name="Liu W."/>
            <person name="Song Y."/>
            <person name="Salvetti E."/>
            <person name="Wrobel A."/>
            <person name="Rasinkangas P."/>
            <person name="Parkhill J."/>
            <person name="Rea M.C."/>
            <person name="O'Sullivan O."/>
            <person name="Ritari J."/>
            <person name="Douillard F.P."/>
            <person name="Paul Ross R."/>
            <person name="Yang R."/>
            <person name="Briner A.E."/>
            <person name="Felis G.E."/>
            <person name="de Vos W.M."/>
            <person name="Barrangou R."/>
            <person name="Klaenhammer T.R."/>
            <person name="Caufield P.W."/>
            <person name="Cui Y."/>
            <person name="Zhang H."/>
            <person name="O'Toole P.W."/>
        </authorList>
    </citation>
    <scope>NUCLEOTIDE SEQUENCE [LARGE SCALE GENOMIC DNA]</scope>
    <source>
        <strain evidence="4 5">DSM 20605</strain>
    </source>
</reference>
<dbReference type="RefSeq" id="WP_010580479.1">
    <property type="nucleotide sequence ID" value="NZ_AHYZ01000080.1"/>
</dbReference>